<sequence length="358" mass="38743">MTDHLRDAVRAFVNDFVRPQVAEWERDGAYPMELHRRAGEAGLLALGHSPERLAEDPSALAVLVEQLTLGGSQGITMGLASHFVSLKAVQSGEPQVAARVVPAVLKGERSIVLALTEPQAGSDLRALQCRADFIDGEYRLTGDKAFICNGARADWILVGAILEGNLELFLVDGDAAGLRGTRQSCLGWRCLPLAHLRFERTVARRLTQGRGVGRLLQQCLQQERLNLAVMAMASAEMALHAAIEHCRGRQVGGEALLDKSVIRQKLAERHSELSLVRSYVGQAVRWQASGELTAAQAAIAKNTAVDTLERIAHDAVQVHGAHGCVEPSVVERIYRDARLLGIGGGAREVMLEIIGRSL</sequence>
<evidence type="ECO:0000313" key="11">
    <source>
        <dbReference type="Proteomes" id="UP000182229"/>
    </source>
</evidence>
<dbReference type="STRING" id="83449.BON30_28055"/>
<reference evidence="10 11" key="2">
    <citation type="submission" date="2016-12" db="EMBL/GenBank/DDBJ databases">
        <title>Draft Genome Sequence of Cystobacter ferrugineus Strain Cbfe23.</title>
        <authorList>
            <person name="Akbar S."/>
            <person name="Dowd S.E."/>
            <person name="Stevens D.C."/>
        </authorList>
    </citation>
    <scope>NUCLEOTIDE SEQUENCE [LARGE SCALE GENOMIC DNA]</scope>
    <source>
        <strain evidence="10 11">Cbfe23</strain>
    </source>
</reference>
<keyword evidence="11" id="KW-1185">Reference proteome</keyword>
<organism evidence="10 11">
    <name type="scientific">Cystobacter ferrugineus</name>
    <dbReference type="NCBI Taxonomy" id="83449"/>
    <lineage>
        <taxon>Bacteria</taxon>
        <taxon>Pseudomonadati</taxon>
        <taxon>Myxococcota</taxon>
        <taxon>Myxococcia</taxon>
        <taxon>Myxococcales</taxon>
        <taxon>Cystobacterineae</taxon>
        <taxon>Archangiaceae</taxon>
        <taxon>Cystobacter</taxon>
    </lineage>
</organism>
<dbReference type="InterPro" id="IPR006089">
    <property type="entry name" value="Acyl-CoA_DH_CS"/>
</dbReference>
<dbReference type="RefSeq" id="WP_071901514.1">
    <property type="nucleotide sequence ID" value="NZ_MPIN01000008.1"/>
</dbReference>
<comment type="similarity">
    <text evidence="2 6">Belongs to the acyl-CoA dehydrogenase family.</text>
</comment>
<gene>
    <name evidence="10" type="ORF">BON30_28055</name>
</gene>
<accession>A0A1L9B4J4</accession>
<dbReference type="Gene3D" id="2.40.110.10">
    <property type="entry name" value="Butyryl-CoA Dehydrogenase, subunit A, domain 2"/>
    <property type="match status" value="1"/>
</dbReference>
<dbReference type="AlphaFoldDB" id="A0A1L9B4J4"/>
<dbReference type="GO" id="GO:0005737">
    <property type="term" value="C:cytoplasm"/>
    <property type="evidence" value="ECO:0007669"/>
    <property type="project" value="TreeGrafter"/>
</dbReference>
<dbReference type="Gene3D" id="1.10.540.10">
    <property type="entry name" value="Acyl-CoA dehydrogenase/oxidase, N-terminal domain"/>
    <property type="match status" value="1"/>
</dbReference>
<comment type="caution">
    <text evidence="10">The sequence shown here is derived from an EMBL/GenBank/DDBJ whole genome shotgun (WGS) entry which is preliminary data.</text>
</comment>
<dbReference type="InterPro" id="IPR009100">
    <property type="entry name" value="AcylCoA_DH/oxidase_NM_dom_sf"/>
</dbReference>
<dbReference type="GO" id="GO:0050660">
    <property type="term" value="F:flavin adenine dinucleotide binding"/>
    <property type="evidence" value="ECO:0007669"/>
    <property type="project" value="InterPro"/>
</dbReference>
<dbReference type="Pfam" id="PF00441">
    <property type="entry name" value="Acyl-CoA_dh_1"/>
    <property type="match status" value="1"/>
</dbReference>
<feature type="domain" description="Acyl-CoA dehydrogenase/oxidase C-terminal" evidence="7">
    <location>
        <begin position="211"/>
        <end position="358"/>
    </location>
</feature>
<dbReference type="Gene3D" id="1.20.140.10">
    <property type="entry name" value="Butyryl-CoA Dehydrogenase, subunit A, domain 3"/>
    <property type="match status" value="1"/>
</dbReference>
<dbReference type="InterPro" id="IPR009075">
    <property type="entry name" value="AcylCo_DH/oxidase_C"/>
</dbReference>
<feature type="domain" description="Acyl-CoA oxidase/dehydrogenase middle" evidence="8">
    <location>
        <begin position="113"/>
        <end position="200"/>
    </location>
</feature>
<dbReference type="PANTHER" id="PTHR48083">
    <property type="entry name" value="MEDIUM-CHAIN SPECIFIC ACYL-COA DEHYDROGENASE, MITOCHONDRIAL-RELATED"/>
    <property type="match status" value="1"/>
</dbReference>
<proteinExistence type="inferred from homology"/>
<dbReference type="InterPro" id="IPR037069">
    <property type="entry name" value="AcylCoA_DH/ox_N_sf"/>
</dbReference>
<dbReference type="Pfam" id="PF02771">
    <property type="entry name" value="Acyl-CoA_dh_N"/>
    <property type="match status" value="1"/>
</dbReference>
<name>A0A1L9B4J4_9BACT</name>
<evidence type="ECO:0000256" key="2">
    <source>
        <dbReference type="ARBA" id="ARBA00009347"/>
    </source>
</evidence>
<dbReference type="PANTHER" id="PTHR48083:SF28">
    <property type="entry name" value="ACYL-COA DEHYDROGENASE FAMILY PROTEIN (AFU_ORTHOLOGUE AFUA_6G10880)-RELATED"/>
    <property type="match status" value="1"/>
</dbReference>
<protein>
    <submittedName>
        <fullName evidence="10">Acyl-CoA dehydrogenase</fullName>
    </submittedName>
</protein>
<keyword evidence="5 6" id="KW-0560">Oxidoreductase</keyword>
<evidence type="ECO:0000256" key="5">
    <source>
        <dbReference type="ARBA" id="ARBA00023002"/>
    </source>
</evidence>
<dbReference type="Proteomes" id="UP000182229">
    <property type="component" value="Unassembled WGS sequence"/>
</dbReference>
<evidence type="ECO:0000259" key="7">
    <source>
        <dbReference type="Pfam" id="PF00441"/>
    </source>
</evidence>
<dbReference type="Pfam" id="PF02770">
    <property type="entry name" value="Acyl-CoA_dh_M"/>
    <property type="match status" value="1"/>
</dbReference>
<evidence type="ECO:0000313" key="10">
    <source>
        <dbReference type="EMBL" id="OJH37177.1"/>
    </source>
</evidence>
<feature type="domain" description="Acyl-CoA dehydrogenase/oxidase N-terminal" evidence="9">
    <location>
        <begin position="4"/>
        <end position="108"/>
    </location>
</feature>
<dbReference type="GO" id="GO:0003995">
    <property type="term" value="F:acyl-CoA dehydrogenase activity"/>
    <property type="evidence" value="ECO:0007669"/>
    <property type="project" value="InterPro"/>
</dbReference>
<dbReference type="PROSITE" id="PS00072">
    <property type="entry name" value="ACYL_COA_DH_1"/>
    <property type="match status" value="1"/>
</dbReference>
<evidence type="ECO:0000256" key="4">
    <source>
        <dbReference type="ARBA" id="ARBA00022827"/>
    </source>
</evidence>
<evidence type="ECO:0000259" key="8">
    <source>
        <dbReference type="Pfam" id="PF02770"/>
    </source>
</evidence>
<dbReference type="OrthoDB" id="8876745at2"/>
<dbReference type="InterPro" id="IPR013786">
    <property type="entry name" value="AcylCoA_DH/ox_N"/>
</dbReference>
<dbReference type="InterPro" id="IPR036250">
    <property type="entry name" value="AcylCo_DH-like_C"/>
</dbReference>
<dbReference type="InterPro" id="IPR006091">
    <property type="entry name" value="Acyl-CoA_Oxase/DH_mid-dom"/>
</dbReference>
<reference evidence="11" key="1">
    <citation type="submission" date="2016-11" db="EMBL/GenBank/DDBJ databases">
        <authorList>
            <person name="Shukria A."/>
            <person name="Stevens D.C."/>
        </authorList>
    </citation>
    <scope>NUCLEOTIDE SEQUENCE [LARGE SCALE GENOMIC DNA]</scope>
    <source>
        <strain evidence="11">Cbfe23</strain>
    </source>
</reference>
<dbReference type="GO" id="GO:0033539">
    <property type="term" value="P:fatty acid beta-oxidation using acyl-CoA dehydrogenase"/>
    <property type="evidence" value="ECO:0007669"/>
    <property type="project" value="TreeGrafter"/>
</dbReference>
<dbReference type="SUPFAM" id="SSF56645">
    <property type="entry name" value="Acyl-CoA dehydrogenase NM domain-like"/>
    <property type="match status" value="1"/>
</dbReference>
<dbReference type="InterPro" id="IPR046373">
    <property type="entry name" value="Acyl-CoA_Oxase/DH_mid-dom_sf"/>
</dbReference>
<evidence type="ECO:0000256" key="3">
    <source>
        <dbReference type="ARBA" id="ARBA00022630"/>
    </source>
</evidence>
<evidence type="ECO:0000259" key="9">
    <source>
        <dbReference type="Pfam" id="PF02771"/>
    </source>
</evidence>
<dbReference type="InterPro" id="IPR050741">
    <property type="entry name" value="Acyl-CoA_dehydrogenase"/>
</dbReference>
<keyword evidence="4 6" id="KW-0274">FAD</keyword>
<keyword evidence="3 6" id="KW-0285">Flavoprotein</keyword>
<dbReference type="EMBL" id="MPIN01000008">
    <property type="protein sequence ID" value="OJH37177.1"/>
    <property type="molecule type" value="Genomic_DNA"/>
</dbReference>
<comment type="cofactor">
    <cofactor evidence="1 6">
        <name>FAD</name>
        <dbReference type="ChEBI" id="CHEBI:57692"/>
    </cofactor>
</comment>
<dbReference type="SUPFAM" id="SSF47203">
    <property type="entry name" value="Acyl-CoA dehydrogenase C-terminal domain-like"/>
    <property type="match status" value="1"/>
</dbReference>
<evidence type="ECO:0000256" key="6">
    <source>
        <dbReference type="RuleBase" id="RU362125"/>
    </source>
</evidence>
<evidence type="ECO:0000256" key="1">
    <source>
        <dbReference type="ARBA" id="ARBA00001974"/>
    </source>
</evidence>